<accession>A0A1X2Z1I8</accession>
<dbReference type="InterPro" id="IPR001387">
    <property type="entry name" value="Cro/C1-type_HTH"/>
</dbReference>
<sequence>MGKRTSKLAELRKQAGLSQVELAELSHIRQSRISEFETGRYSTANMSLKTAAALARALGAHAEDLLEDGE</sequence>
<dbReference type="Proteomes" id="UP000193377">
    <property type="component" value="Unassembled WGS sequence"/>
</dbReference>
<evidence type="ECO:0000313" key="2">
    <source>
        <dbReference type="EMBL" id="OSG88272.1"/>
    </source>
</evidence>
<protein>
    <submittedName>
        <fullName evidence="2">Helix-turn-helix protein</fullName>
    </submittedName>
</protein>
<dbReference type="GO" id="GO:0003677">
    <property type="term" value="F:DNA binding"/>
    <property type="evidence" value="ECO:0007669"/>
    <property type="project" value="InterPro"/>
</dbReference>
<dbReference type="AlphaFoldDB" id="A0A1X2Z1I8"/>
<gene>
    <name evidence="2" type="ORF">B0487_1192</name>
</gene>
<dbReference type="PROSITE" id="PS50943">
    <property type="entry name" value="HTH_CROC1"/>
    <property type="match status" value="1"/>
</dbReference>
<dbReference type="EMBL" id="LNKD01000001">
    <property type="protein sequence ID" value="OSG88272.1"/>
    <property type="molecule type" value="Genomic_DNA"/>
</dbReference>
<dbReference type="CDD" id="cd00093">
    <property type="entry name" value="HTH_XRE"/>
    <property type="match status" value="1"/>
</dbReference>
<evidence type="ECO:0000313" key="3">
    <source>
        <dbReference type="Proteomes" id="UP000193377"/>
    </source>
</evidence>
<evidence type="ECO:0000259" key="1">
    <source>
        <dbReference type="PROSITE" id="PS50943"/>
    </source>
</evidence>
<proteinExistence type="predicted"/>
<dbReference type="InterPro" id="IPR010982">
    <property type="entry name" value="Lambda_DNA-bd_dom_sf"/>
</dbReference>
<organism evidence="2 3">
    <name type="scientific">Bifidobacterium adolescentis</name>
    <dbReference type="NCBI Taxonomy" id="1680"/>
    <lineage>
        <taxon>Bacteria</taxon>
        <taxon>Bacillati</taxon>
        <taxon>Actinomycetota</taxon>
        <taxon>Actinomycetes</taxon>
        <taxon>Bifidobacteriales</taxon>
        <taxon>Bifidobacteriaceae</taxon>
        <taxon>Bifidobacterium</taxon>
    </lineage>
</organism>
<name>A0A1X2Z1I8_BIFAD</name>
<dbReference type="Gene3D" id="1.10.260.40">
    <property type="entry name" value="lambda repressor-like DNA-binding domains"/>
    <property type="match status" value="1"/>
</dbReference>
<dbReference type="Pfam" id="PF01381">
    <property type="entry name" value="HTH_3"/>
    <property type="match status" value="1"/>
</dbReference>
<reference evidence="2 3" key="1">
    <citation type="journal article" date="2016" name="Sci. Rep.">
        <title>Evaluation of genetic diversity among strains of the human gut commensal Bifidobacterium adolescentis.</title>
        <authorList>
            <person name="Duranti S."/>
            <person name="Milani C."/>
            <person name="Lugli G.A."/>
            <person name="Mancabelli L."/>
            <person name="Turroni F."/>
            <person name="Ferrario C."/>
            <person name="Mangifesta M."/>
            <person name="Viappiani A."/>
            <person name="Sanchez B."/>
            <person name="Margolles A."/>
            <person name="van Sinderen D."/>
            <person name="Ventura M."/>
        </authorList>
    </citation>
    <scope>NUCLEOTIDE SEQUENCE [LARGE SCALE GENOMIC DNA]</scope>
    <source>
        <strain evidence="2 3">487B</strain>
    </source>
</reference>
<dbReference type="SUPFAM" id="SSF47413">
    <property type="entry name" value="lambda repressor-like DNA-binding domains"/>
    <property type="match status" value="1"/>
</dbReference>
<comment type="caution">
    <text evidence="2">The sequence shown here is derived from an EMBL/GenBank/DDBJ whole genome shotgun (WGS) entry which is preliminary data.</text>
</comment>
<dbReference type="RefSeq" id="WP_085393133.1">
    <property type="nucleotide sequence ID" value="NZ_JADMNZ010000002.1"/>
</dbReference>
<dbReference type="SMART" id="SM00530">
    <property type="entry name" value="HTH_XRE"/>
    <property type="match status" value="1"/>
</dbReference>
<feature type="domain" description="HTH cro/C1-type" evidence="1">
    <location>
        <begin position="8"/>
        <end position="65"/>
    </location>
</feature>